<dbReference type="Proteomes" id="UP001058974">
    <property type="component" value="Chromosome 7"/>
</dbReference>
<sequence>MKGLDVLPVIGSIFLSREGNFRSCSGVVAEYIKQGIGWATTGECSGLQWSVGDHVTRVGSSETIFALQDSSPDEASSSESKDDRYLPVYSFKEIGSSLPTPTLPCVEVHVLATKFSCPKKVIAYMDIGAQITMMIPNILPTESW</sequence>
<name>A0A9D5A2A4_PEA</name>
<keyword evidence="2" id="KW-1185">Reference proteome</keyword>
<evidence type="ECO:0000313" key="1">
    <source>
        <dbReference type="EMBL" id="KAI5390500.1"/>
    </source>
</evidence>
<protein>
    <submittedName>
        <fullName evidence="1">Uncharacterized protein</fullName>
    </submittedName>
</protein>
<proteinExistence type="predicted"/>
<dbReference type="Gramene" id="Psat07G0571200-T1">
    <property type="protein sequence ID" value="KAI5390500.1"/>
    <property type="gene ID" value="KIW84_075712"/>
</dbReference>
<reference evidence="1 2" key="1">
    <citation type="journal article" date="2022" name="Nat. Genet.">
        <title>Improved pea reference genome and pan-genome highlight genomic features and evolutionary characteristics.</title>
        <authorList>
            <person name="Yang T."/>
            <person name="Liu R."/>
            <person name="Luo Y."/>
            <person name="Hu S."/>
            <person name="Wang D."/>
            <person name="Wang C."/>
            <person name="Pandey M.K."/>
            <person name="Ge S."/>
            <person name="Xu Q."/>
            <person name="Li N."/>
            <person name="Li G."/>
            <person name="Huang Y."/>
            <person name="Saxena R.K."/>
            <person name="Ji Y."/>
            <person name="Li M."/>
            <person name="Yan X."/>
            <person name="He Y."/>
            <person name="Liu Y."/>
            <person name="Wang X."/>
            <person name="Xiang C."/>
            <person name="Varshney R.K."/>
            <person name="Ding H."/>
            <person name="Gao S."/>
            <person name="Zong X."/>
        </authorList>
    </citation>
    <scope>NUCLEOTIDE SEQUENCE [LARGE SCALE GENOMIC DNA]</scope>
    <source>
        <strain evidence="1 2">cv. Zhongwan 6</strain>
    </source>
</reference>
<accession>A0A9D5A2A4</accession>
<evidence type="ECO:0000313" key="2">
    <source>
        <dbReference type="Proteomes" id="UP001058974"/>
    </source>
</evidence>
<gene>
    <name evidence="1" type="ORF">KIW84_075712</name>
</gene>
<dbReference type="AlphaFoldDB" id="A0A9D5A2A4"/>
<dbReference type="EMBL" id="JAMSHJ010000007">
    <property type="protein sequence ID" value="KAI5390500.1"/>
    <property type="molecule type" value="Genomic_DNA"/>
</dbReference>
<comment type="caution">
    <text evidence="1">The sequence shown here is derived from an EMBL/GenBank/DDBJ whole genome shotgun (WGS) entry which is preliminary data.</text>
</comment>
<organism evidence="1 2">
    <name type="scientific">Pisum sativum</name>
    <name type="common">Garden pea</name>
    <name type="synonym">Lathyrus oleraceus</name>
    <dbReference type="NCBI Taxonomy" id="3888"/>
    <lineage>
        <taxon>Eukaryota</taxon>
        <taxon>Viridiplantae</taxon>
        <taxon>Streptophyta</taxon>
        <taxon>Embryophyta</taxon>
        <taxon>Tracheophyta</taxon>
        <taxon>Spermatophyta</taxon>
        <taxon>Magnoliopsida</taxon>
        <taxon>eudicotyledons</taxon>
        <taxon>Gunneridae</taxon>
        <taxon>Pentapetalae</taxon>
        <taxon>rosids</taxon>
        <taxon>fabids</taxon>
        <taxon>Fabales</taxon>
        <taxon>Fabaceae</taxon>
        <taxon>Papilionoideae</taxon>
        <taxon>50 kb inversion clade</taxon>
        <taxon>NPAAA clade</taxon>
        <taxon>Hologalegina</taxon>
        <taxon>IRL clade</taxon>
        <taxon>Fabeae</taxon>
        <taxon>Lathyrus</taxon>
    </lineage>
</organism>